<dbReference type="PRINTS" id="PR01491">
    <property type="entry name" value="KVCHANNEL"/>
</dbReference>
<keyword evidence="9" id="KW-0406">Ion transport</keyword>
<sequence>MGIIQFYQTNGIIDIPLFVPIDVFYEELKYFRLDFYLDSNSKCDDMLLVTALKYELKLIKKNVIKAKSESNKALSESLRIQIKDLRTRYHRFKYYFDEDDDFNLEDTTILTKNKFQQKLWILLEKPNSSLLGRIIAFFGLLVVILSVAVMCLETVVESQNRSNSNPDDLELEERNILFFILELFCNSIFTIEIILRFIATSDKISFIKNFSNLIDFIAILPFWTILMLNNHNFLNFLILINLYSQSIAKKRQSNQYALSVLRILRLTRVLRVLKLSRHIQILNVMGKILYECVYEIILLLTFLTINIIIFSSLIYFIELDSLGENSPFISIPHSFWWAIISFTTIGYGDLIPQSSIGKFFGSFFILCGILIALLPVPILSCKFEKIYKECSHENRKKSEESESN</sequence>
<keyword evidence="11" id="KW-0407">Ion channel</keyword>
<evidence type="ECO:0000256" key="10">
    <source>
        <dbReference type="ARBA" id="ARBA00023136"/>
    </source>
</evidence>
<name>A0A814L182_9BILA</name>
<dbReference type="PANTHER" id="PTHR11537:SF254">
    <property type="entry name" value="POTASSIUM VOLTAGE-GATED CHANNEL PROTEIN SHAB"/>
    <property type="match status" value="1"/>
</dbReference>
<dbReference type="OrthoDB" id="415460at2759"/>
<evidence type="ECO:0000259" key="13">
    <source>
        <dbReference type="Pfam" id="PF00520"/>
    </source>
</evidence>
<evidence type="ECO:0000256" key="12">
    <source>
        <dbReference type="SAM" id="Phobius"/>
    </source>
</evidence>
<evidence type="ECO:0000256" key="1">
    <source>
        <dbReference type="ARBA" id="ARBA00004141"/>
    </source>
</evidence>
<protein>
    <recommendedName>
        <fullName evidence="13">Ion transport domain-containing protein</fullName>
    </recommendedName>
</protein>
<keyword evidence="8 12" id="KW-1133">Transmembrane helix</keyword>
<evidence type="ECO:0000256" key="3">
    <source>
        <dbReference type="ARBA" id="ARBA00022538"/>
    </source>
</evidence>
<evidence type="ECO:0000256" key="6">
    <source>
        <dbReference type="ARBA" id="ARBA00022882"/>
    </source>
</evidence>
<dbReference type="Pfam" id="PF00520">
    <property type="entry name" value="Ion_trans"/>
    <property type="match status" value="1"/>
</dbReference>
<dbReference type="InterPro" id="IPR005821">
    <property type="entry name" value="Ion_trans_dom"/>
</dbReference>
<dbReference type="Proteomes" id="UP000663879">
    <property type="component" value="Unassembled WGS sequence"/>
</dbReference>
<dbReference type="SUPFAM" id="SSF81324">
    <property type="entry name" value="Voltage-gated potassium channels"/>
    <property type="match status" value="1"/>
</dbReference>
<evidence type="ECO:0000256" key="2">
    <source>
        <dbReference type="ARBA" id="ARBA00022448"/>
    </source>
</evidence>
<dbReference type="GO" id="GO:0005249">
    <property type="term" value="F:voltage-gated potassium channel activity"/>
    <property type="evidence" value="ECO:0007669"/>
    <property type="project" value="InterPro"/>
</dbReference>
<feature type="transmembrane region" description="Helical" evidence="12">
    <location>
        <begin position="176"/>
        <end position="198"/>
    </location>
</feature>
<keyword evidence="6" id="KW-0851">Voltage-gated channel</keyword>
<comment type="subcellular location">
    <subcellularLocation>
        <location evidence="1">Membrane</location>
        <topology evidence="1">Multi-pass membrane protein</topology>
    </subcellularLocation>
</comment>
<keyword evidence="3" id="KW-0633">Potassium transport</keyword>
<feature type="domain" description="Ion transport" evidence="13">
    <location>
        <begin position="133"/>
        <end position="388"/>
    </location>
</feature>
<keyword evidence="2" id="KW-0813">Transport</keyword>
<evidence type="ECO:0000313" key="14">
    <source>
        <dbReference type="EMBL" id="CAF1058574.1"/>
    </source>
</evidence>
<comment type="caution">
    <text evidence="14">The sequence shown here is derived from an EMBL/GenBank/DDBJ whole genome shotgun (WGS) entry which is preliminary data.</text>
</comment>
<evidence type="ECO:0000256" key="5">
    <source>
        <dbReference type="ARBA" id="ARBA00022826"/>
    </source>
</evidence>
<dbReference type="AlphaFoldDB" id="A0A814L182"/>
<dbReference type="InterPro" id="IPR003968">
    <property type="entry name" value="K_chnl_volt-dep_Kv"/>
</dbReference>
<dbReference type="InterPro" id="IPR027359">
    <property type="entry name" value="Volt_channel_dom_sf"/>
</dbReference>
<evidence type="ECO:0000256" key="4">
    <source>
        <dbReference type="ARBA" id="ARBA00022692"/>
    </source>
</evidence>
<dbReference type="GO" id="GO:0001508">
    <property type="term" value="P:action potential"/>
    <property type="evidence" value="ECO:0007669"/>
    <property type="project" value="TreeGrafter"/>
</dbReference>
<feature type="transmembrane region" description="Helical" evidence="12">
    <location>
        <begin position="134"/>
        <end position="156"/>
    </location>
</feature>
<evidence type="ECO:0000256" key="8">
    <source>
        <dbReference type="ARBA" id="ARBA00022989"/>
    </source>
</evidence>
<dbReference type="InterPro" id="IPR003971">
    <property type="entry name" value="K_chnl_volt-dep_Kv5/Kv9"/>
</dbReference>
<evidence type="ECO:0000256" key="7">
    <source>
        <dbReference type="ARBA" id="ARBA00022958"/>
    </source>
</evidence>
<dbReference type="FunFam" id="1.10.287.70:FF:000028">
    <property type="entry name" value="potassium voltage-gated channel subfamily D member 3"/>
    <property type="match status" value="1"/>
</dbReference>
<gene>
    <name evidence="14" type="ORF">OXX778_LOCUS19172</name>
</gene>
<dbReference type="PANTHER" id="PTHR11537">
    <property type="entry name" value="VOLTAGE-GATED POTASSIUM CHANNEL"/>
    <property type="match status" value="1"/>
</dbReference>
<feature type="transmembrane region" description="Helical" evidence="12">
    <location>
        <begin position="328"/>
        <end position="347"/>
    </location>
</feature>
<dbReference type="InterPro" id="IPR028325">
    <property type="entry name" value="VG_K_chnl"/>
</dbReference>
<organism evidence="14 15">
    <name type="scientific">Brachionus calyciflorus</name>
    <dbReference type="NCBI Taxonomy" id="104777"/>
    <lineage>
        <taxon>Eukaryota</taxon>
        <taxon>Metazoa</taxon>
        <taxon>Spiralia</taxon>
        <taxon>Gnathifera</taxon>
        <taxon>Rotifera</taxon>
        <taxon>Eurotatoria</taxon>
        <taxon>Monogononta</taxon>
        <taxon>Pseudotrocha</taxon>
        <taxon>Ploima</taxon>
        <taxon>Brachionidae</taxon>
        <taxon>Brachionus</taxon>
    </lineage>
</organism>
<keyword evidence="7" id="KW-0630">Potassium</keyword>
<proteinExistence type="predicted"/>
<accession>A0A814L182</accession>
<dbReference type="Gene3D" id="1.20.120.350">
    <property type="entry name" value="Voltage-gated potassium channels. Chain C"/>
    <property type="match status" value="1"/>
</dbReference>
<dbReference type="Gene3D" id="1.10.287.70">
    <property type="match status" value="1"/>
</dbReference>
<dbReference type="PRINTS" id="PR00169">
    <property type="entry name" value="KCHANNEL"/>
</dbReference>
<keyword evidence="15" id="KW-1185">Reference proteome</keyword>
<reference evidence="14" key="1">
    <citation type="submission" date="2021-02" db="EMBL/GenBank/DDBJ databases">
        <authorList>
            <person name="Nowell W R."/>
        </authorList>
    </citation>
    <scope>NUCLEOTIDE SEQUENCE</scope>
    <source>
        <strain evidence="14">Ploen Becks lab</strain>
    </source>
</reference>
<feature type="transmembrane region" description="Helical" evidence="12">
    <location>
        <begin position="296"/>
        <end position="316"/>
    </location>
</feature>
<feature type="transmembrane region" description="Helical" evidence="12">
    <location>
        <begin position="359"/>
        <end position="379"/>
    </location>
</feature>
<dbReference type="GO" id="GO:0008076">
    <property type="term" value="C:voltage-gated potassium channel complex"/>
    <property type="evidence" value="ECO:0007669"/>
    <property type="project" value="InterPro"/>
</dbReference>
<keyword evidence="10 12" id="KW-0472">Membrane</keyword>
<keyword evidence="4 12" id="KW-0812">Transmembrane</keyword>
<keyword evidence="5" id="KW-0631">Potassium channel</keyword>
<dbReference type="EMBL" id="CAJNOC010005665">
    <property type="protein sequence ID" value="CAF1058574.1"/>
    <property type="molecule type" value="Genomic_DNA"/>
</dbReference>
<evidence type="ECO:0000313" key="15">
    <source>
        <dbReference type="Proteomes" id="UP000663879"/>
    </source>
</evidence>
<dbReference type="PRINTS" id="PR01494">
    <property type="entry name" value="KV9CHANNEL"/>
</dbReference>
<evidence type="ECO:0000256" key="9">
    <source>
        <dbReference type="ARBA" id="ARBA00023065"/>
    </source>
</evidence>
<evidence type="ECO:0000256" key="11">
    <source>
        <dbReference type="ARBA" id="ARBA00023303"/>
    </source>
</evidence>